<dbReference type="HAMAP" id="MF_00787">
    <property type="entry name" value="CbiD"/>
    <property type="match status" value="1"/>
</dbReference>
<evidence type="ECO:0000256" key="3">
    <source>
        <dbReference type="ARBA" id="ARBA00022679"/>
    </source>
</evidence>
<keyword evidence="4 5" id="KW-0949">S-adenosyl-L-methionine</keyword>
<dbReference type="InterPro" id="IPR036074">
    <property type="entry name" value="CbiD_sf"/>
</dbReference>
<evidence type="ECO:0000256" key="2">
    <source>
        <dbReference type="ARBA" id="ARBA00022603"/>
    </source>
</evidence>
<protein>
    <recommendedName>
        <fullName evidence="5">Cobalt-precorrin-5B C(1)-methyltransferase</fullName>
        <ecNumber evidence="5">2.1.1.195</ecNumber>
    </recommendedName>
    <alternativeName>
        <fullName evidence="5">Cobalt-precorrin-6A synthase</fullName>
    </alternativeName>
</protein>
<keyword evidence="2 5" id="KW-0489">Methyltransferase</keyword>
<dbReference type="Gene3D" id="3.30.2110.10">
    <property type="entry name" value="CbiD-like"/>
    <property type="match status" value="1"/>
</dbReference>
<dbReference type="PIRSF" id="PIRSF026782">
    <property type="entry name" value="CbiD"/>
    <property type="match status" value="1"/>
</dbReference>
<evidence type="ECO:0000313" key="7">
    <source>
        <dbReference type="Proteomes" id="UP001575181"/>
    </source>
</evidence>
<dbReference type="GO" id="GO:0008168">
    <property type="term" value="F:methyltransferase activity"/>
    <property type="evidence" value="ECO:0007669"/>
    <property type="project" value="UniProtKB-KW"/>
</dbReference>
<evidence type="ECO:0000313" key="6">
    <source>
        <dbReference type="EMBL" id="MFA9460452.1"/>
    </source>
</evidence>
<evidence type="ECO:0000256" key="4">
    <source>
        <dbReference type="ARBA" id="ARBA00022691"/>
    </source>
</evidence>
<dbReference type="InterPro" id="IPR002748">
    <property type="entry name" value="CbiD"/>
</dbReference>
<evidence type="ECO:0000256" key="1">
    <source>
        <dbReference type="ARBA" id="ARBA00022573"/>
    </source>
</evidence>
<dbReference type="NCBIfam" id="NF000849">
    <property type="entry name" value="PRK00075.1-1"/>
    <property type="match status" value="1"/>
</dbReference>
<comment type="function">
    <text evidence="5">Catalyzes the methylation of C-1 in cobalt-precorrin-5B to form cobalt-precorrin-6A.</text>
</comment>
<dbReference type="Pfam" id="PF01888">
    <property type="entry name" value="CbiD"/>
    <property type="match status" value="1"/>
</dbReference>
<evidence type="ECO:0000256" key="5">
    <source>
        <dbReference type="HAMAP-Rule" id="MF_00787"/>
    </source>
</evidence>
<accession>A0ABV4TT42</accession>
<keyword evidence="3 5" id="KW-0808">Transferase</keyword>
<dbReference type="EC" id="2.1.1.195" evidence="5"/>
<dbReference type="GO" id="GO:0032259">
    <property type="term" value="P:methylation"/>
    <property type="evidence" value="ECO:0007669"/>
    <property type="project" value="UniProtKB-KW"/>
</dbReference>
<dbReference type="PANTHER" id="PTHR35863">
    <property type="entry name" value="COBALT-PRECORRIN-5B C(1)-METHYLTRANSFERASE"/>
    <property type="match status" value="1"/>
</dbReference>
<organism evidence="6 7">
    <name type="scientific">Thiohalorhabdus methylotrophus</name>
    <dbReference type="NCBI Taxonomy" id="3242694"/>
    <lineage>
        <taxon>Bacteria</taxon>
        <taxon>Pseudomonadati</taxon>
        <taxon>Pseudomonadota</taxon>
        <taxon>Gammaproteobacteria</taxon>
        <taxon>Thiohalorhabdales</taxon>
        <taxon>Thiohalorhabdaceae</taxon>
        <taxon>Thiohalorhabdus</taxon>
    </lineage>
</organism>
<comment type="caution">
    <text evidence="6">The sequence shown here is derived from an EMBL/GenBank/DDBJ whole genome shotgun (WGS) entry which is preliminary data.</text>
</comment>
<comment type="pathway">
    <text evidence="5">Cofactor biosynthesis; adenosylcobalamin biosynthesis; cob(II)yrinate a,c-diamide from sirohydrochlorin (anaerobic route): step 6/10.</text>
</comment>
<sequence length="369" mass="37496">MRPETREGAGPLRTGLTTGTCATAAAVAAARLALGAAAPDPVPVTLPRGEAVTLALLDAGTVAGGGEAGVRKDAGDDPDATHGARVWVRVEPRVESGVAFHAGAGVGTVTRPGLQVPAGEPAINPVPRQMIAAHLEAVAGELDHAGGFAVTVGVDGGERIAERTMNPRLGIVGGLSILGTTGIVRPFSCAAYIASIHQAIDVARSNGIRRVACCTGGTSEAAASDRYGLDDMALIEMGDLFGAALKYLRQHPIPTVVLAAGFGKLSKFAAGHLDTHSRKCAIDLAGLATEAADLGADNALAERIAAANTTMEALEACREAGVPLADRICARAWDQARRRLSDHSGLEVCAVDRDGRVLGHAAGGTEARA</sequence>
<dbReference type="NCBIfam" id="TIGR00312">
    <property type="entry name" value="cbiD"/>
    <property type="match status" value="1"/>
</dbReference>
<comment type="similarity">
    <text evidence="5">Belongs to the CbiD family.</text>
</comment>
<dbReference type="SUPFAM" id="SSF111342">
    <property type="entry name" value="CbiD-like"/>
    <property type="match status" value="1"/>
</dbReference>
<reference evidence="6 7" key="1">
    <citation type="submission" date="2024-08" db="EMBL/GenBank/DDBJ databases">
        <title>Whole-genome sequencing of halo(alkali)philic microorganisms from hypersaline lakes.</title>
        <authorList>
            <person name="Sorokin D.Y."/>
            <person name="Merkel A.Y."/>
            <person name="Messina E."/>
            <person name="Yakimov M."/>
        </authorList>
    </citation>
    <scope>NUCLEOTIDE SEQUENCE [LARGE SCALE GENOMIC DNA]</scope>
    <source>
        <strain evidence="6 7">Cl-TMA</strain>
    </source>
</reference>
<comment type="catalytic activity">
    <reaction evidence="5">
        <text>Co-precorrin-5B + S-adenosyl-L-methionine = Co-precorrin-6A + S-adenosyl-L-homocysteine</text>
        <dbReference type="Rhea" id="RHEA:26285"/>
        <dbReference type="ChEBI" id="CHEBI:57856"/>
        <dbReference type="ChEBI" id="CHEBI:59789"/>
        <dbReference type="ChEBI" id="CHEBI:60063"/>
        <dbReference type="ChEBI" id="CHEBI:60064"/>
        <dbReference type="EC" id="2.1.1.195"/>
    </reaction>
</comment>
<proteinExistence type="inferred from homology"/>
<keyword evidence="7" id="KW-1185">Reference proteome</keyword>
<dbReference type="PANTHER" id="PTHR35863:SF1">
    <property type="entry name" value="COBALT-PRECORRIN-5B C(1)-METHYLTRANSFERASE"/>
    <property type="match status" value="1"/>
</dbReference>
<name>A0ABV4TT42_9GAMM</name>
<keyword evidence="1 5" id="KW-0169">Cobalamin biosynthesis</keyword>
<dbReference type="EMBL" id="JBGUAW010000004">
    <property type="protein sequence ID" value="MFA9460452.1"/>
    <property type="molecule type" value="Genomic_DNA"/>
</dbReference>
<dbReference type="RefSeq" id="WP_373655514.1">
    <property type="nucleotide sequence ID" value="NZ_JBGUAW010000004.1"/>
</dbReference>
<dbReference type="Proteomes" id="UP001575181">
    <property type="component" value="Unassembled WGS sequence"/>
</dbReference>
<gene>
    <name evidence="5" type="primary">cbiD</name>
    <name evidence="6" type="ORF">ACERLL_06370</name>
</gene>